<dbReference type="GO" id="GO:0000160">
    <property type="term" value="P:phosphorelay signal transduction system"/>
    <property type="evidence" value="ECO:0007669"/>
    <property type="project" value="InterPro"/>
</dbReference>
<dbReference type="Pfam" id="PF00072">
    <property type="entry name" value="Response_reg"/>
    <property type="match status" value="1"/>
</dbReference>
<proteinExistence type="predicted"/>
<dbReference type="EMBL" id="AEGP01000033">
    <property type="protein sequence ID" value="EGG42196.1"/>
    <property type="molecule type" value="Genomic_DNA"/>
</dbReference>
<dbReference type="Proteomes" id="UP000004348">
    <property type="component" value="Chromosome"/>
</dbReference>
<dbReference type="InterPro" id="IPR050595">
    <property type="entry name" value="Bact_response_regulator"/>
</dbReference>
<comment type="caution">
    <text evidence="3">The sequence shown here is derived from an EMBL/GenBank/DDBJ whole genome shotgun (WGS) entry which is preliminary data.</text>
</comment>
<protein>
    <submittedName>
        <fullName evidence="3">CheY-like receiver</fullName>
    </submittedName>
</protein>
<name>F3KK29_9ARCH</name>
<sequence>MGRQYPIMLIVDDSDSFREFAKYHIKTDIKFITILLAKDGVECLQMYKQYKPDVILLDWKMPGLDGIQVLKAIMQDDARTKVIMTTAYTEDQELLNQMMALGAFSFVPKPMQRVNLLKVVSDALRERKNMGMYGQTPKPILSE</sequence>
<dbReference type="STRING" id="886738.Nlim_0842"/>
<dbReference type="InterPro" id="IPR001789">
    <property type="entry name" value="Sig_transdc_resp-reg_receiver"/>
</dbReference>
<evidence type="ECO:0000256" key="1">
    <source>
        <dbReference type="ARBA" id="ARBA00022553"/>
    </source>
</evidence>
<dbReference type="PANTHER" id="PTHR44591">
    <property type="entry name" value="STRESS RESPONSE REGULATOR PROTEIN 1"/>
    <property type="match status" value="1"/>
</dbReference>
<dbReference type="HOGENOM" id="CLU_000445_69_15_2"/>
<accession>F3KK29</accession>
<reference evidence="3" key="1">
    <citation type="journal article" date="2011" name="PLoS ONE">
        <title>Genome of a low-salinity ammonia-oxidizing archaeon determined by single-cell and metagenomic analysis.</title>
        <authorList>
            <person name="Blainey P.C."/>
            <person name="Mosier A.C."/>
            <person name="Potanina A."/>
            <person name="Francis C.A."/>
            <person name="Quake S.R."/>
        </authorList>
    </citation>
    <scope>NUCLEOTIDE SEQUENCE [LARGE SCALE GENOMIC DNA]</scope>
    <source>
        <strain evidence="3">SFB1</strain>
    </source>
</reference>
<dbReference type="SUPFAM" id="SSF52172">
    <property type="entry name" value="CheY-like"/>
    <property type="match status" value="1"/>
</dbReference>
<gene>
    <name evidence="3" type="ORF">Nlim_0842</name>
</gene>
<dbReference type="SMART" id="SM00448">
    <property type="entry name" value="REC"/>
    <property type="match status" value="1"/>
</dbReference>
<organism evidence="3">
    <name type="scientific">Candidatus Nitrosarchaeum limnium SFB1</name>
    <dbReference type="NCBI Taxonomy" id="886738"/>
    <lineage>
        <taxon>Archaea</taxon>
        <taxon>Nitrososphaerota</taxon>
        <taxon>Nitrososphaeria</taxon>
        <taxon>Nitrosopumilales</taxon>
        <taxon>Nitrosopumilaceae</taxon>
        <taxon>Nitrosarchaeum</taxon>
    </lineage>
</organism>
<dbReference type="Gene3D" id="3.40.50.2300">
    <property type="match status" value="1"/>
</dbReference>
<dbReference type="AlphaFoldDB" id="F3KK29"/>
<keyword evidence="1" id="KW-0597">Phosphoprotein</keyword>
<feature type="domain" description="Response regulatory" evidence="2">
    <location>
        <begin position="7"/>
        <end position="124"/>
    </location>
</feature>
<evidence type="ECO:0000259" key="2">
    <source>
        <dbReference type="PROSITE" id="PS50110"/>
    </source>
</evidence>
<dbReference type="PANTHER" id="PTHR44591:SF3">
    <property type="entry name" value="RESPONSE REGULATORY DOMAIN-CONTAINING PROTEIN"/>
    <property type="match status" value="1"/>
</dbReference>
<evidence type="ECO:0000313" key="3">
    <source>
        <dbReference type="EMBL" id="EGG42196.1"/>
    </source>
</evidence>
<dbReference type="InterPro" id="IPR011006">
    <property type="entry name" value="CheY-like_superfamily"/>
</dbReference>
<dbReference type="PROSITE" id="PS50110">
    <property type="entry name" value="RESPONSE_REGULATORY"/>
    <property type="match status" value="1"/>
</dbReference>